<feature type="coiled-coil region" evidence="1">
    <location>
        <begin position="29"/>
        <end position="56"/>
    </location>
</feature>
<evidence type="ECO:0000256" key="1">
    <source>
        <dbReference type="SAM" id="Coils"/>
    </source>
</evidence>
<organism evidence="4 5">
    <name type="scientific">Mugilogobius chulae</name>
    <name type="common">yellowstripe goby</name>
    <dbReference type="NCBI Taxonomy" id="88201"/>
    <lineage>
        <taxon>Eukaryota</taxon>
        <taxon>Metazoa</taxon>
        <taxon>Chordata</taxon>
        <taxon>Craniata</taxon>
        <taxon>Vertebrata</taxon>
        <taxon>Euteleostomi</taxon>
        <taxon>Actinopterygii</taxon>
        <taxon>Neopterygii</taxon>
        <taxon>Teleostei</taxon>
        <taxon>Neoteleostei</taxon>
        <taxon>Acanthomorphata</taxon>
        <taxon>Gobiaria</taxon>
        <taxon>Gobiiformes</taxon>
        <taxon>Gobioidei</taxon>
        <taxon>Gobiidae</taxon>
        <taxon>Gobionellinae</taxon>
        <taxon>Mugilogobius</taxon>
    </lineage>
</organism>
<keyword evidence="1" id="KW-0175">Coiled coil</keyword>
<dbReference type="Proteomes" id="UP001460270">
    <property type="component" value="Unassembled WGS sequence"/>
</dbReference>
<evidence type="ECO:0000313" key="4">
    <source>
        <dbReference type="EMBL" id="KAK7934340.1"/>
    </source>
</evidence>
<dbReference type="Pfam" id="PF15870">
    <property type="entry name" value="EloA-BP1"/>
    <property type="match status" value="2"/>
</dbReference>
<feature type="domain" description="RNA exonuclease 1 homolog-like" evidence="3">
    <location>
        <begin position="641"/>
        <end position="718"/>
    </location>
</feature>
<keyword evidence="5" id="KW-1185">Reference proteome</keyword>
<accession>A0AAW0Q5P0</accession>
<dbReference type="EMBL" id="JBBPFD010000003">
    <property type="protein sequence ID" value="KAK7934340.1"/>
    <property type="molecule type" value="Genomic_DNA"/>
</dbReference>
<feature type="region of interest" description="Disordered" evidence="2">
    <location>
        <begin position="243"/>
        <end position="270"/>
    </location>
</feature>
<dbReference type="AlphaFoldDB" id="A0AAW0Q5P0"/>
<name>A0AAW0Q5P0_9GOBI</name>
<feature type="domain" description="RNA exonuclease 1 homolog-like" evidence="3">
    <location>
        <begin position="732"/>
        <end position="770"/>
    </location>
</feature>
<sequence length="869" mass="96405">MYEMSHNSTIDLTVAAVAEEASEECFQELEWINKEIESVKHQVEEEQRRLSHYQTLERTNKCSSSVFEVMRKNGAQDSSHTFLSKPCSKPKKYILDRSKPRTDLEYDPLSNFSSDLRSYCSSEKVQKSTNGHFSKTPKQSTQNQKNLHAQIAPLPKHSSEDSDSNEDDILIIDLSPSPAKNKTKNVCNFVTDNTSGVVSPNVSGSTAIEQNHKPSNLISSKTATNTYFIPNDENIFVKMTQRLSDYNPDPPHPNEQKTLSDRSSSNNAAPVNKTTLTHELAPPGINRASASSPSLANVKARKMEEQERNQPIAPQQPQIVFVGSLCEPQDILSAVKLASNDCDQQNQQMPTKEEDVILIDSSSENELNYSDMDISESDPDEECYRIFMEANGEKKSSEPRPQLVRNAEAEKVNFNLQPKVVPGKKRVAHESKVTEQPVAKVRPQPQVLVPFRAPVSLTSKGPALPRIRKEEQRASVLTTSIKARQALVSKVHSDVQRIQTTQCSVTAKPAPYVTHLSVGATVIDVGNNLHLVLPEGTFPMSDSSGQVTSVLTPITPDNANSVSSVPTPVRPANTANINMKRACPSSTQSQQRRNSQPVIIPPLAHRPVTAATSPSQCSPMPVPVAKPVATKRKLKPQCEIAKVPHDLRQSYVNKFTEEFLKTTSNVQVAFEKALVEEKVIYNRSANKLKYMSVAVNALKKLRNQSGAVEVNHQTSQKIKGNIPLNPGLLNGKGVIMFECLKDYVMTEEMLIENNFPLQNPEKPGSAILFADNKKHFSDPLRKLCCRCGATYSVSRTGKHTRKEECTYHYGKGVENKVPGGVETRYSCCQGIIGSPGCQVFKVLNIPVSFSVKWKFYVLFLFCSYMCVIP</sequence>
<protein>
    <recommendedName>
        <fullName evidence="3">RNA exonuclease 1 homolog-like domain-containing protein</fullName>
    </recommendedName>
</protein>
<dbReference type="InterPro" id="IPR031736">
    <property type="entry name" value="REXO1-like_dom"/>
</dbReference>
<comment type="caution">
    <text evidence="4">The sequence shown here is derived from an EMBL/GenBank/DDBJ whole genome shotgun (WGS) entry which is preliminary data.</text>
</comment>
<evidence type="ECO:0000256" key="2">
    <source>
        <dbReference type="SAM" id="MobiDB-lite"/>
    </source>
</evidence>
<proteinExistence type="predicted"/>
<evidence type="ECO:0000313" key="5">
    <source>
        <dbReference type="Proteomes" id="UP001460270"/>
    </source>
</evidence>
<gene>
    <name evidence="4" type="ORF">WMY93_005236</name>
</gene>
<feature type="compositionally biased region" description="Polar residues" evidence="2">
    <location>
        <begin position="261"/>
        <end position="270"/>
    </location>
</feature>
<reference evidence="5" key="1">
    <citation type="submission" date="2024-04" db="EMBL/GenBank/DDBJ databases">
        <title>Salinicola lusitanus LLJ914,a marine bacterium isolated from the Okinawa Trough.</title>
        <authorList>
            <person name="Li J."/>
        </authorList>
    </citation>
    <scope>NUCLEOTIDE SEQUENCE [LARGE SCALE GENOMIC DNA]</scope>
</reference>
<evidence type="ECO:0000259" key="3">
    <source>
        <dbReference type="Pfam" id="PF15870"/>
    </source>
</evidence>